<evidence type="ECO:0000256" key="2">
    <source>
        <dbReference type="ARBA" id="ARBA00022722"/>
    </source>
</evidence>
<dbReference type="GO" id="GO:0000175">
    <property type="term" value="F:3'-5'-RNA exonuclease activity"/>
    <property type="evidence" value="ECO:0007669"/>
    <property type="project" value="InterPro"/>
</dbReference>
<dbReference type="InterPro" id="IPR022894">
    <property type="entry name" value="Oligoribonuclease"/>
</dbReference>
<dbReference type="PANTHER" id="PTHR11046">
    <property type="entry name" value="OLIGORIBONUCLEASE, MITOCHONDRIAL"/>
    <property type="match status" value="1"/>
</dbReference>
<accession>A0A6J6LUP2</accession>
<dbReference type="PANTHER" id="PTHR11046:SF0">
    <property type="entry name" value="OLIGORIBONUCLEASE, MITOCHONDRIAL"/>
    <property type="match status" value="1"/>
</dbReference>
<reference evidence="6" key="1">
    <citation type="submission" date="2020-05" db="EMBL/GenBank/DDBJ databases">
        <authorList>
            <person name="Chiriac C."/>
            <person name="Salcher M."/>
            <person name="Ghai R."/>
            <person name="Kavagutti S V."/>
        </authorList>
    </citation>
    <scope>NUCLEOTIDE SEQUENCE</scope>
</reference>
<dbReference type="SMART" id="SM00479">
    <property type="entry name" value="EXOIII"/>
    <property type="match status" value="1"/>
</dbReference>
<dbReference type="InterPro" id="IPR013520">
    <property type="entry name" value="Ribonucl_H"/>
</dbReference>
<sequence length="175" mass="19622">MTGLDPATEVIVEIATLITDDELNVVAEGPDLVIHQPEAALVAMDPFVVQMHTSSGLLTAIRESTITLEQAGAQTLEFIKTHIPEPRTIPLCGNSIGTDRRFLAKYLPEIENHLHYRSVDVSTIKELVKRWYPGLEITRPTKAGAHRALDDVQESIRELKFYRESVFTEMTITQK</sequence>
<protein>
    <submittedName>
        <fullName evidence="6">Unannotated protein</fullName>
    </submittedName>
</protein>
<dbReference type="Pfam" id="PF00929">
    <property type="entry name" value="RNase_T"/>
    <property type="match status" value="1"/>
</dbReference>
<organism evidence="6">
    <name type="scientific">freshwater metagenome</name>
    <dbReference type="NCBI Taxonomy" id="449393"/>
    <lineage>
        <taxon>unclassified sequences</taxon>
        <taxon>metagenomes</taxon>
        <taxon>ecological metagenomes</taxon>
    </lineage>
</organism>
<dbReference type="Gene3D" id="3.30.420.10">
    <property type="entry name" value="Ribonuclease H-like superfamily/Ribonuclease H"/>
    <property type="match status" value="1"/>
</dbReference>
<dbReference type="CDD" id="cd06135">
    <property type="entry name" value="Orn"/>
    <property type="match status" value="1"/>
</dbReference>
<keyword evidence="2" id="KW-0540">Nuclease</keyword>
<keyword evidence="3" id="KW-0378">Hydrolase</keyword>
<dbReference type="EMBL" id="CAEZWU010000060">
    <property type="protein sequence ID" value="CAB4665526.1"/>
    <property type="molecule type" value="Genomic_DNA"/>
</dbReference>
<gene>
    <name evidence="6" type="ORF">UFOPK2292_00534</name>
</gene>
<dbReference type="InterPro" id="IPR036397">
    <property type="entry name" value="RNaseH_sf"/>
</dbReference>
<evidence type="ECO:0000256" key="1">
    <source>
        <dbReference type="ARBA" id="ARBA00009921"/>
    </source>
</evidence>
<dbReference type="GO" id="GO:0003676">
    <property type="term" value="F:nucleic acid binding"/>
    <property type="evidence" value="ECO:0007669"/>
    <property type="project" value="InterPro"/>
</dbReference>
<name>A0A6J6LUP2_9ZZZZ</name>
<evidence type="ECO:0000259" key="5">
    <source>
        <dbReference type="SMART" id="SM00479"/>
    </source>
</evidence>
<comment type="similarity">
    <text evidence="1">Belongs to the oligoribonuclease family.</text>
</comment>
<keyword evidence="4" id="KW-0269">Exonuclease</keyword>
<evidence type="ECO:0000313" key="6">
    <source>
        <dbReference type="EMBL" id="CAB4665526.1"/>
    </source>
</evidence>
<dbReference type="NCBIfam" id="NF003765">
    <property type="entry name" value="PRK05359.1"/>
    <property type="match status" value="1"/>
</dbReference>
<dbReference type="FunFam" id="3.30.420.10:FF:000003">
    <property type="entry name" value="Oligoribonuclease"/>
    <property type="match status" value="1"/>
</dbReference>
<proteinExistence type="inferred from homology"/>
<evidence type="ECO:0000256" key="4">
    <source>
        <dbReference type="ARBA" id="ARBA00022839"/>
    </source>
</evidence>
<dbReference type="AlphaFoldDB" id="A0A6J6LUP2"/>
<dbReference type="SUPFAM" id="SSF53098">
    <property type="entry name" value="Ribonuclease H-like"/>
    <property type="match status" value="1"/>
</dbReference>
<feature type="domain" description="Exonuclease" evidence="5">
    <location>
        <begin position="1"/>
        <end position="168"/>
    </location>
</feature>
<dbReference type="InterPro" id="IPR012337">
    <property type="entry name" value="RNaseH-like_sf"/>
</dbReference>
<evidence type="ECO:0000256" key="3">
    <source>
        <dbReference type="ARBA" id="ARBA00022801"/>
    </source>
</evidence>